<protein>
    <recommendedName>
        <fullName evidence="3">Porin</fullName>
    </recommendedName>
</protein>
<dbReference type="Gene3D" id="2.40.160.10">
    <property type="entry name" value="Porin"/>
    <property type="match status" value="1"/>
</dbReference>
<proteinExistence type="predicted"/>
<evidence type="ECO:0000313" key="2">
    <source>
        <dbReference type="Proteomes" id="UP000215559"/>
    </source>
</evidence>
<dbReference type="Pfam" id="PF07396">
    <property type="entry name" value="Porin_O_P"/>
    <property type="match status" value="1"/>
</dbReference>
<organism evidence="1 2">
    <name type="scientific">candidate division WOR-3 bacterium JGI_Cruoil_03_51_56</name>
    <dbReference type="NCBI Taxonomy" id="1973747"/>
    <lineage>
        <taxon>Bacteria</taxon>
        <taxon>Bacteria division WOR-3</taxon>
    </lineage>
</organism>
<gene>
    <name evidence="1" type="ORF">CH330_08695</name>
</gene>
<evidence type="ECO:0000313" key="1">
    <source>
        <dbReference type="EMBL" id="OYD14432.1"/>
    </source>
</evidence>
<evidence type="ECO:0008006" key="3">
    <source>
        <dbReference type="Google" id="ProtNLM"/>
    </source>
</evidence>
<accession>A0A235BQF0</accession>
<dbReference type="InterPro" id="IPR010870">
    <property type="entry name" value="Porin_O/P"/>
</dbReference>
<comment type="caution">
    <text evidence="1">The sequence shown here is derived from an EMBL/GenBank/DDBJ whole genome shotgun (WGS) entry which is preliminary data.</text>
</comment>
<dbReference type="Proteomes" id="UP000215559">
    <property type="component" value="Unassembled WGS sequence"/>
</dbReference>
<reference evidence="1 2" key="1">
    <citation type="submission" date="2017-07" db="EMBL/GenBank/DDBJ databases">
        <title>Recovery of genomes from metagenomes via a dereplication, aggregation, and scoring strategy.</title>
        <authorList>
            <person name="Sieber C.M."/>
            <person name="Probst A.J."/>
            <person name="Sharrar A."/>
            <person name="Thomas B.C."/>
            <person name="Hess M."/>
            <person name="Tringe S.G."/>
            <person name="Banfield J.F."/>
        </authorList>
    </citation>
    <scope>NUCLEOTIDE SEQUENCE [LARGE SCALE GENOMIC DNA]</scope>
    <source>
        <strain evidence="1">JGI_Cruoil_03_51_56</strain>
    </source>
</reference>
<name>A0A235BQF0_UNCW3</name>
<sequence>MRRVTFLGWLVILPLLAATTWGEVSLVEQRLSADALIWANCCWQQTEVIGLTDSRFDFYRRAAFIGLTGHISSVASMRVYFDLASISAYDLYIDFHWPSGFGLRVGQFIPPLGFEAWAKLCELKLIEYSLISHHWKPWGSRDIGLMTSYERNLFEVAGALVNGNGRNNEYDENKWKDMCGCFVFKPSASSGLKFACRGYYGRYYKEDVQFWNLAGEVLLDRESLQALAEVQHAVWGVPVRNSFHVQAAYELFGILEPVARFEIEFQSEDKHEFGVTVGLNFLAFGDRLKTMLDYNYWRRNSTMSENRVSQQKILIQLQVGI</sequence>
<dbReference type="EMBL" id="NOZP01000159">
    <property type="protein sequence ID" value="OYD14432.1"/>
    <property type="molecule type" value="Genomic_DNA"/>
</dbReference>
<dbReference type="AlphaFoldDB" id="A0A235BQF0"/>
<dbReference type="InterPro" id="IPR023614">
    <property type="entry name" value="Porin_dom_sf"/>
</dbReference>